<protein>
    <submittedName>
        <fullName evidence="7">TRAM domain-containing protein</fullName>
    </submittedName>
</protein>
<evidence type="ECO:0000256" key="5">
    <source>
        <dbReference type="SAM" id="Phobius"/>
    </source>
</evidence>
<dbReference type="SMART" id="SM00670">
    <property type="entry name" value="PINc"/>
    <property type="match status" value="1"/>
</dbReference>
<comment type="cofactor">
    <cofactor evidence="1">
        <name>Mg(2+)</name>
        <dbReference type="ChEBI" id="CHEBI:18420"/>
    </cofactor>
</comment>
<keyword evidence="8" id="KW-1185">Reference proteome</keyword>
<dbReference type="InterPro" id="IPR002792">
    <property type="entry name" value="TRAM_dom"/>
</dbReference>
<organism evidence="7 8">
    <name type="scientific">Halonatronomonas betaini</name>
    <dbReference type="NCBI Taxonomy" id="2778430"/>
    <lineage>
        <taxon>Bacteria</taxon>
        <taxon>Bacillati</taxon>
        <taxon>Bacillota</taxon>
        <taxon>Clostridia</taxon>
        <taxon>Halanaerobiales</taxon>
        <taxon>Halarsenatibacteraceae</taxon>
        <taxon>Halonatronomonas</taxon>
    </lineage>
</organism>
<sequence length="361" mass="39918">MFKKVIRFILTIAGAIIGYNLVVILGISHELSFEFNNLNDIFTSTQFIGIIAGGLVGFFVFAIIVEKILNYFLSFEKKFKGLTWEKIIVGIIGLVIGLIFGALINFAFSIPKIPRLGMPLQIVINVVSAYLGFSLALNKEKLIADFLFAQSKNLSNNYNEKTDLSANKILDTSVIIDGRIADICKTGFVEGSLIIPEFILEELRHIADSSDVLKRNRGRRGLDILKQMQKDDGINVEIINKDFEEIVEVDSKLVKLAKIMSGIIVTNDYNLNKVADLQGVRVLNINELANAVKPVVLPGEEMDVRVIKEGKEDGQGIGYLDDGTMIVVDEGIKYIGEEVSVLVTSILQTAAGRMIFAKLKD</sequence>
<dbReference type="PANTHER" id="PTHR11603">
    <property type="entry name" value="AAA FAMILY ATPASE"/>
    <property type="match status" value="1"/>
</dbReference>
<feature type="transmembrane region" description="Helical" evidence="5">
    <location>
        <begin position="47"/>
        <end position="66"/>
    </location>
</feature>
<dbReference type="CDD" id="cd09877">
    <property type="entry name" value="PIN_YacL-like"/>
    <property type="match status" value="1"/>
</dbReference>
<accession>A0A931AS37</accession>
<dbReference type="Pfam" id="PF01938">
    <property type="entry name" value="TRAM"/>
    <property type="match status" value="1"/>
</dbReference>
<dbReference type="GO" id="GO:0016787">
    <property type="term" value="F:hydrolase activity"/>
    <property type="evidence" value="ECO:0007669"/>
    <property type="project" value="UniProtKB-KW"/>
</dbReference>
<reference evidence="7" key="1">
    <citation type="submission" date="2020-11" db="EMBL/GenBank/DDBJ databases">
        <title>Halonatronomonas betainensis gen. nov., sp. nov. a novel haloalkaliphilic representative of the family Halanaerobiacae capable of betaine degradation.</title>
        <authorList>
            <person name="Boltyanskaya Y."/>
            <person name="Kevbrin V."/>
            <person name="Detkova E."/>
            <person name="Grouzdev D.S."/>
            <person name="Koziaeva V."/>
            <person name="Zhilina T."/>
        </authorList>
    </citation>
    <scope>NUCLEOTIDE SEQUENCE</scope>
    <source>
        <strain evidence="7">Z-7014</strain>
    </source>
</reference>
<evidence type="ECO:0000256" key="4">
    <source>
        <dbReference type="ARBA" id="ARBA00022842"/>
    </source>
</evidence>
<evidence type="ECO:0000313" key="8">
    <source>
        <dbReference type="Proteomes" id="UP000621436"/>
    </source>
</evidence>
<comment type="caution">
    <text evidence="7">The sequence shown here is derived from an EMBL/GenBank/DDBJ whole genome shotgun (WGS) entry which is preliminary data.</text>
</comment>
<feature type="transmembrane region" description="Helical" evidence="5">
    <location>
        <begin position="7"/>
        <end position="27"/>
    </location>
</feature>
<evidence type="ECO:0000313" key="7">
    <source>
        <dbReference type="EMBL" id="MBF8437988.1"/>
    </source>
</evidence>
<keyword evidence="5" id="KW-0812">Transmembrane</keyword>
<proteinExistence type="predicted"/>
<evidence type="ECO:0000256" key="1">
    <source>
        <dbReference type="ARBA" id="ARBA00001946"/>
    </source>
</evidence>
<dbReference type="InterPro" id="IPR029060">
    <property type="entry name" value="PIN-like_dom_sf"/>
</dbReference>
<keyword evidence="2" id="KW-0540">Nuclease</keyword>
<evidence type="ECO:0000259" key="6">
    <source>
        <dbReference type="PROSITE" id="PS50926"/>
    </source>
</evidence>
<keyword evidence="5" id="KW-0472">Membrane</keyword>
<feature type="domain" description="TRAM" evidence="6">
    <location>
        <begin position="295"/>
        <end position="356"/>
    </location>
</feature>
<dbReference type="InterPro" id="IPR052041">
    <property type="entry name" value="Nucleic_acid_metab_PIN/TRAM"/>
</dbReference>
<keyword evidence="4" id="KW-0460">Magnesium</keyword>
<evidence type="ECO:0000256" key="2">
    <source>
        <dbReference type="ARBA" id="ARBA00022722"/>
    </source>
</evidence>
<dbReference type="PROSITE" id="PS50926">
    <property type="entry name" value="TRAM"/>
    <property type="match status" value="1"/>
</dbReference>
<keyword evidence="5" id="KW-1133">Transmembrane helix</keyword>
<evidence type="ECO:0000256" key="3">
    <source>
        <dbReference type="ARBA" id="ARBA00022801"/>
    </source>
</evidence>
<dbReference type="Pfam" id="PF01850">
    <property type="entry name" value="PIN"/>
    <property type="match status" value="1"/>
</dbReference>
<dbReference type="EMBL" id="JADPIE010000009">
    <property type="protein sequence ID" value="MBF8437988.1"/>
    <property type="molecule type" value="Genomic_DNA"/>
</dbReference>
<dbReference type="Proteomes" id="UP000621436">
    <property type="component" value="Unassembled WGS sequence"/>
</dbReference>
<keyword evidence="3" id="KW-0378">Hydrolase</keyword>
<dbReference type="RefSeq" id="WP_270455056.1">
    <property type="nucleotide sequence ID" value="NZ_JADPIE010000009.1"/>
</dbReference>
<feature type="transmembrane region" description="Helical" evidence="5">
    <location>
        <begin position="87"/>
        <end position="110"/>
    </location>
</feature>
<name>A0A931AS37_9FIRM</name>
<dbReference type="SUPFAM" id="SSF88723">
    <property type="entry name" value="PIN domain-like"/>
    <property type="match status" value="1"/>
</dbReference>
<gene>
    <name evidence="7" type="ORF">I0Q91_12930</name>
</gene>
<dbReference type="Gene3D" id="3.40.50.1010">
    <property type="entry name" value="5'-nuclease"/>
    <property type="match status" value="1"/>
</dbReference>
<dbReference type="AlphaFoldDB" id="A0A931AS37"/>
<dbReference type="PANTHER" id="PTHR11603:SF147">
    <property type="entry name" value="MEMBRANE PROTEIN"/>
    <property type="match status" value="1"/>
</dbReference>
<dbReference type="GO" id="GO:0004518">
    <property type="term" value="F:nuclease activity"/>
    <property type="evidence" value="ECO:0007669"/>
    <property type="project" value="UniProtKB-KW"/>
</dbReference>
<dbReference type="InterPro" id="IPR002716">
    <property type="entry name" value="PIN_dom"/>
</dbReference>